<evidence type="ECO:0000259" key="2">
    <source>
        <dbReference type="PROSITE" id="PS51767"/>
    </source>
</evidence>
<dbReference type="Pfam" id="PF00026">
    <property type="entry name" value="Asp"/>
    <property type="match status" value="1"/>
</dbReference>
<sequence length="312" mass="35865">MEIAVGTPGQYLNVEVDTSFGTSLIVAAERMHRVEYVLYNVTASTTAEVEPTWVCTNFESHRLEGRKAADVLRIGEYNLRKAHFQMIEYTRSRPSFLHQFSGKLGLAPLSQVTTESFAQSLVRLLPEPVFTMWFHPDEDGVYRRGIFSFGGIHGYRYDEPLVYVPLVPINNSWMVQATKISIGPHVICQQDCNIHFNTAQHYFYGPADKIDDLHRLAHLSPRRDRSGIYRIDCGGEATHPLFIVQFGDVEFQWRISDLWNKRMLGRRIVCLSGMRDSTSQTEWVFGHKVMRKLFTVFDWKNARMGLAKASRP</sequence>
<dbReference type="EMBL" id="NIRI02000017">
    <property type="protein sequence ID" value="KAG5452679.1"/>
    <property type="molecule type" value="Genomic_DNA"/>
</dbReference>
<dbReference type="InterPro" id="IPR033121">
    <property type="entry name" value="PEPTIDASE_A1"/>
</dbReference>
<evidence type="ECO:0000256" key="1">
    <source>
        <dbReference type="ARBA" id="ARBA00007447"/>
    </source>
</evidence>
<dbReference type="Gene3D" id="2.40.70.10">
    <property type="entry name" value="Acid Proteases"/>
    <property type="match status" value="2"/>
</dbReference>
<name>A0A8T1MUI2_CLOSI</name>
<evidence type="ECO:0000313" key="3">
    <source>
        <dbReference type="EMBL" id="KAG5452679.1"/>
    </source>
</evidence>
<organism evidence="3 4">
    <name type="scientific">Clonorchis sinensis</name>
    <name type="common">Chinese liver fluke</name>
    <dbReference type="NCBI Taxonomy" id="79923"/>
    <lineage>
        <taxon>Eukaryota</taxon>
        <taxon>Metazoa</taxon>
        <taxon>Spiralia</taxon>
        <taxon>Lophotrochozoa</taxon>
        <taxon>Platyhelminthes</taxon>
        <taxon>Trematoda</taxon>
        <taxon>Digenea</taxon>
        <taxon>Opisthorchiida</taxon>
        <taxon>Opisthorchiata</taxon>
        <taxon>Opisthorchiidae</taxon>
        <taxon>Clonorchis</taxon>
    </lineage>
</organism>
<dbReference type="PRINTS" id="PR00792">
    <property type="entry name" value="PEPSIN"/>
</dbReference>
<reference evidence="3 4" key="1">
    <citation type="journal article" date="2018" name="Biotechnol. Adv.">
        <title>Improved genomic resources and new bioinformatic workflow for the carcinogenic parasite Clonorchis sinensis: Biotechnological implications.</title>
        <authorList>
            <person name="Wang D."/>
            <person name="Korhonen P.K."/>
            <person name="Gasser R.B."/>
            <person name="Young N.D."/>
        </authorList>
    </citation>
    <scope>NUCLEOTIDE SEQUENCE [LARGE SCALE GENOMIC DNA]</scope>
    <source>
        <strain evidence="3">Cs-k2</strain>
    </source>
</reference>
<dbReference type="InterPro" id="IPR001461">
    <property type="entry name" value="Aspartic_peptidase_A1"/>
</dbReference>
<gene>
    <name evidence="3" type="ORF">CSKR_114491</name>
</gene>
<dbReference type="InterPro" id="IPR034164">
    <property type="entry name" value="Pepsin-like_dom"/>
</dbReference>
<keyword evidence="4" id="KW-1185">Reference proteome</keyword>
<dbReference type="InterPro" id="IPR021109">
    <property type="entry name" value="Peptidase_aspartic_dom_sf"/>
</dbReference>
<comment type="caution">
    <text evidence="3">The sequence shown here is derived from an EMBL/GenBank/DDBJ whole genome shotgun (WGS) entry which is preliminary data.</text>
</comment>
<dbReference type="GO" id="GO:0006508">
    <property type="term" value="P:proteolysis"/>
    <property type="evidence" value="ECO:0007669"/>
    <property type="project" value="InterPro"/>
</dbReference>
<dbReference type="PROSITE" id="PS51767">
    <property type="entry name" value="PEPTIDASE_A1"/>
    <property type="match status" value="1"/>
</dbReference>
<dbReference type="SUPFAM" id="SSF50630">
    <property type="entry name" value="Acid proteases"/>
    <property type="match status" value="1"/>
</dbReference>
<proteinExistence type="inferred from homology"/>
<evidence type="ECO:0000313" key="4">
    <source>
        <dbReference type="Proteomes" id="UP000286415"/>
    </source>
</evidence>
<dbReference type="PANTHER" id="PTHR47966">
    <property type="entry name" value="BETA-SITE APP-CLEAVING ENZYME, ISOFORM A-RELATED"/>
    <property type="match status" value="1"/>
</dbReference>
<accession>A0A8T1MUI2</accession>
<reference evidence="3 4" key="2">
    <citation type="journal article" date="2021" name="Genomics">
        <title>High-quality reference genome for Clonorchis sinensis.</title>
        <authorList>
            <person name="Young N.D."/>
            <person name="Stroehlein A.J."/>
            <person name="Kinkar L."/>
            <person name="Wang T."/>
            <person name="Sohn W.M."/>
            <person name="Chang B.C.H."/>
            <person name="Kaur P."/>
            <person name="Weisz D."/>
            <person name="Dudchenko O."/>
            <person name="Aiden E.L."/>
            <person name="Korhonen P.K."/>
            <person name="Gasser R.B."/>
        </authorList>
    </citation>
    <scope>NUCLEOTIDE SEQUENCE [LARGE SCALE GENOMIC DNA]</scope>
    <source>
        <strain evidence="3">Cs-k2</strain>
    </source>
</reference>
<feature type="domain" description="Peptidase A1" evidence="2">
    <location>
        <begin position="1"/>
        <end position="307"/>
    </location>
</feature>
<dbReference type="OrthoDB" id="2747330at2759"/>
<dbReference type="CDD" id="cd05471">
    <property type="entry name" value="pepsin_like"/>
    <property type="match status" value="1"/>
</dbReference>
<protein>
    <submittedName>
        <fullName evidence="3">Pregnancy-associated glycoprotein 4</fullName>
    </submittedName>
</protein>
<dbReference type="PANTHER" id="PTHR47966:SF51">
    <property type="entry name" value="BETA-SITE APP-CLEAVING ENZYME, ISOFORM A-RELATED"/>
    <property type="match status" value="1"/>
</dbReference>
<dbReference type="Proteomes" id="UP000286415">
    <property type="component" value="Unassembled WGS sequence"/>
</dbReference>
<dbReference type="GO" id="GO:0004190">
    <property type="term" value="F:aspartic-type endopeptidase activity"/>
    <property type="evidence" value="ECO:0007669"/>
    <property type="project" value="InterPro"/>
</dbReference>
<comment type="similarity">
    <text evidence="1">Belongs to the peptidase A1 family.</text>
</comment>
<dbReference type="AlphaFoldDB" id="A0A8T1MUI2"/>